<reference evidence="2 3" key="1">
    <citation type="submission" date="2020-01" db="EMBL/GenBank/DDBJ databases">
        <title>Genetics and antimicrobial susceptibilities of Nocardia species isolated from the soil; a comparison with species isolated from humans.</title>
        <authorList>
            <person name="Carrasco G."/>
            <person name="Monzon S."/>
            <person name="Sansegundo M."/>
            <person name="Garcia E."/>
            <person name="Garrido N."/>
            <person name="Medina M.J."/>
            <person name="Villalon P."/>
            <person name="Ramirez-Arocha A.C."/>
            <person name="Jimenez P."/>
            <person name="Cuesta I."/>
            <person name="Valdezate S."/>
        </authorList>
    </citation>
    <scope>NUCLEOTIDE SEQUENCE [LARGE SCALE GENOMIC DNA]</scope>
    <source>
        <strain evidence="2 3">CNM20110626</strain>
    </source>
</reference>
<evidence type="ECO:0000313" key="3">
    <source>
        <dbReference type="Proteomes" id="UP000471166"/>
    </source>
</evidence>
<dbReference type="EMBL" id="JAAGVB010000016">
    <property type="protein sequence ID" value="NEW33323.1"/>
    <property type="molecule type" value="Genomic_DNA"/>
</dbReference>
<gene>
    <name evidence="2" type="ORF">GV791_12240</name>
</gene>
<comment type="caution">
    <text evidence="2">The sequence shown here is derived from an EMBL/GenBank/DDBJ whole genome shotgun (WGS) entry which is preliminary data.</text>
</comment>
<dbReference type="Proteomes" id="UP000471166">
    <property type="component" value="Unassembled WGS sequence"/>
</dbReference>
<protein>
    <submittedName>
        <fullName evidence="2">DUF305 domain-containing protein</fullName>
    </submittedName>
</protein>
<feature type="domain" description="DUF305" evidence="1">
    <location>
        <begin position="1"/>
        <end position="154"/>
    </location>
</feature>
<name>A0A6P1CNS1_9NOCA</name>
<sequence length="169" mass="18492">MSAHHAQAVEMSGIALARSVTPEVRTLAYDVATSQQSQIGTMQGWLRWWNRPAVNAEAPMQWMDQGSGAGHSMPGQNGSAMPGMATPDELRTLRQTSGSDFDALYLRLLLRHHEGGLPMADYARVNAETALVAEFADRIGQTQTAESDSIRQLLAMRDLGPLPLEQPHR</sequence>
<dbReference type="AlphaFoldDB" id="A0A6P1CNS1"/>
<evidence type="ECO:0000259" key="1">
    <source>
        <dbReference type="Pfam" id="PF03713"/>
    </source>
</evidence>
<dbReference type="InterPro" id="IPR012347">
    <property type="entry name" value="Ferritin-like"/>
</dbReference>
<dbReference type="Pfam" id="PF03713">
    <property type="entry name" value="DUF305"/>
    <property type="match status" value="1"/>
</dbReference>
<dbReference type="InterPro" id="IPR005183">
    <property type="entry name" value="DUF305_CopM-like"/>
</dbReference>
<proteinExistence type="predicted"/>
<organism evidence="2 3">
    <name type="scientific">Nocardia cyriacigeorgica</name>
    <dbReference type="NCBI Taxonomy" id="135487"/>
    <lineage>
        <taxon>Bacteria</taxon>
        <taxon>Bacillati</taxon>
        <taxon>Actinomycetota</taxon>
        <taxon>Actinomycetes</taxon>
        <taxon>Mycobacteriales</taxon>
        <taxon>Nocardiaceae</taxon>
        <taxon>Nocardia</taxon>
    </lineage>
</organism>
<dbReference type="Gene3D" id="1.20.1260.10">
    <property type="match status" value="1"/>
</dbReference>
<dbReference type="PANTHER" id="PTHR36933:SF1">
    <property type="entry name" value="SLL0788 PROTEIN"/>
    <property type="match status" value="1"/>
</dbReference>
<evidence type="ECO:0000313" key="2">
    <source>
        <dbReference type="EMBL" id="NEW33323.1"/>
    </source>
</evidence>
<dbReference type="PANTHER" id="PTHR36933">
    <property type="entry name" value="SLL0788 PROTEIN"/>
    <property type="match status" value="1"/>
</dbReference>
<accession>A0A6P1CNS1</accession>